<protein>
    <recommendedName>
        <fullName evidence="4">Tat pathway signal sequence domain protein</fullName>
    </recommendedName>
</protein>
<evidence type="ECO:0000256" key="1">
    <source>
        <dbReference type="SAM" id="MobiDB-lite"/>
    </source>
</evidence>
<dbReference type="Proteomes" id="UP001432190">
    <property type="component" value="Chromosome"/>
</dbReference>
<evidence type="ECO:0008006" key="4">
    <source>
        <dbReference type="Google" id="ProtNLM"/>
    </source>
</evidence>
<keyword evidence="3" id="KW-1185">Reference proteome</keyword>
<dbReference type="Gene3D" id="2.60.20.10">
    <property type="entry name" value="Crystallins"/>
    <property type="match status" value="1"/>
</dbReference>
<dbReference type="PROSITE" id="PS51318">
    <property type="entry name" value="TAT"/>
    <property type="match status" value="1"/>
</dbReference>
<gene>
    <name evidence="2" type="ORF">OG994_00225</name>
</gene>
<name>A0ABZ1S6P3_9ACTN</name>
<dbReference type="InterPro" id="IPR006311">
    <property type="entry name" value="TAT_signal"/>
</dbReference>
<accession>A0ABZ1S6P3</accession>
<evidence type="ECO:0000313" key="2">
    <source>
        <dbReference type="EMBL" id="WUP50011.1"/>
    </source>
</evidence>
<dbReference type="RefSeq" id="WP_328851840.1">
    <property type="nucleotide sequence ID" value="NZ_CP108084.1"/>
</dbReference>
<evidence type="ECO:0000313" key="3">
    <source>
        <dbReference type="Proteomes" id="UP001432190"/>
    </source>
</evidence>
<sequence length="257" mass="28221">MVTTRRAFGGIAAGLAAGALLGAGQSLSGARRATAAPTAPAGPKAEIQPPQLPVRLDGRKVEPRNLARHAHEPLRYVVTPDTFRDGELQVFRRPEAANEYVADVQQRFTRASLGPRSRPAPPTQPARAPEAAGDYTTNAGIGYYGPVGGMVVLHEHWHYQGGKWQFNADWGSQRDFRSVFCFLWCSNINDKVSSVDTNVSYIDGNIPYIPYTILFEHIELQGQQLWLYNGNGVDGPGLYPDLGVFGWNDVASSMRYY</sequence>
<dbReference type="EMBL" id="CP108084">
    <property type="protein sequence ID" value="WUP50011.1"/>
    <property type="molecule type" value="Genomic_DNA"/>
</dbReference>
<feature type="region of interest" description="Disordered" evidence="1">
    <location>
        <begin position="112"/>
        <end position="132"/>
    </location>
</feature>
<reference evidence="2" key="1">
    <citation type="submission" date="2022-10" db="EMBL/GenBank/DDBJ databases">
        <title>The complete genomes of actinobacterial strains from the NBC collection.</title>
        <authorList>
            <person name="Joergensen T.S."/>
            <person name="Alvarez Arevalo M."/>
            <person name="Sterndorff E.B."/>
            <person name="Faurdal D."/>
            <person name="Vuksanovic O."/>
            <person name="Mourched A.-S."/>
            <person name="Charusanti P."/>
            <person name="Shaw S."/>
            <person name="Blin K."/>
            <person name="Weber T."/>
        </authorList>
    </citation>
    <scope>NUCLEOTIDE SEQUENCE</scope>
    <source>
        <strain evidence="2">NBC_00256</strain>
    </source>
</reference>
<proteinExistence type="predicted"/>
<organism evidence="2 3">
    <name type="scientific">Micromonospora globbae</name>
    <dbReference type="NCBI Taxonomy" id="1894969"/>
    <lineage>
        <taxon>Bacteria</taxon>
        <taxon>Bacillati</taxon>
        <taxon>Actinomycetota</taxon>
        <taxon>Actinomycetes</taxon>
        <taxon>Micromonosporales</taxon>
        <taxon>Micromonosporaceae</taxon>
        <taxon>Micromonospora</taxon>
    </lineage>
</organism>